<dbReference type="AlphaFoldDB" id="A0A0N4T869"/>
<reference evidence="4" key="1">
    <citation type="submission" date="2017-02" db="UniProtKB">
        <authorList>
            <consortium name="WormBaseParasite"/>
        </authorList>
    </citation>
    <scope>IDENTIFICATION</scope>
</reference>
<name>A0A0N4T869_BRUPA</name>
<evidence type="ECO:0000313" key="2">
    <source>
        <dbReference type="EMBL" id="VDN85556.1"/>
    </source>
</evidence>
<protein>
    <submittedName>
        <fullName evidence="4">Ovule protein</fullName>
    </submittedName>
</protein>
<evidence type="ECO:0000313" key="3">
    <source>
        <dbReference type="Proteomes" id="UP000278627"/>
    </source>
</evidence>
<keyword evidence="3" id="KW-1185">Reference proteome</keyword>
<evidence type="ECO:0000256" key="1">
    <source>
        <dbReference type="SAM" id="MobiDB-lite"/>
    </source>
</evidence>
<dbReference type="STRING" id="6280.A0A0N4T869"/>
<dbReference type="EMBL" id="UZAD01002054">
    <property type="protein sequence ID" value="VDN85556.1"/>
    <property type="molecule type" value="Genomic_DNA"/>
</dbReference>
<gene>
    <name evidence="2" type="ORF">BPAG_LOCUS4370</name>
</gene>
<sequence length="120" mass="13701">MLSNSQKLPGLRDITTIAKIFYPQHTSHFLPKLPFVTIPKRTKLYGLPPLPNHSTGKSTDMEEEITTESPIAPNRTTIAPLLRLFTLPLIKLPPPPNIDTYGWFLCFQNYIILNRFKKKG</sequence>
<proteinExistence type="predicted"/>
<reference evidence="2 3" key="2">
    <citation type="submission" date="2018-11" db="EMBL/GenBank/DDBJ databases">
        <authorList>
            <consortium name="Pathogen Informatics"/>
        </authorList>
    </citation>
    <scope>NUCLEOTIDE SEQUENCE [LARGE SCALE GENOMIC DNA]</scope>
</reference>
<dbReference type="Proteomes" id="UP000278627">
    <property type="component" value="Unassembled WGS sequence"/>
</dbReference>
<feature type="region of interest" description="Disordered" evidence="1">
    <location>
        <begin position="49"/>
        <end position="70"/>
    </location>
</feature>
<accession>A0A0N4T869</accession>
<organism evidence="4">
    <name type="scientific">Brugia pahangi</name>
    <name type="common">Filarial nematode worm</name>
    <dbReference type="NCBI Taxonomy" id="6280"/>
    <lineage>
        <taxon>Eukaryota</taxon>
        <taxon>Metazoa</taxon>
        <taxon>Ecdysozoa</taxon>
        <taxon>Nematoda</taxon>
        <taxon>Chromadorea</taxon>
        <taxon>Rhabditida</taxon>
        <taxon>Spirurina</taxon>
        <taxon>Spiruromorpha</taxon>
        <taxon>Filarioidea</taxon>
        <taxon>Onchocercidae</taxon>
        <taxon>Brugia</taxon>
    </lineage>
</organism>
<dbReference type="WBParaSite" id="BPAG_0000440601-mRNA-1">
    <property type="protein sequence ID" value="BPAG_0000440601-mRNA-1"/>
    <property type="gene ID" value="BPAG_0000440601"/>
</dbReference>
<evidence type="ECO:0000313" key="4">
    <source>
        <dbReference type="WBParaSite" id="BPAG_0000440601-mRNA-1"/>
    </source>
</evidence>